<dbReference type="InterPro" id="IPR011991">
    <property type="entry name" value="ArsR-like_HTH"/>
</dbReference>
<dbReference type="GO" id="GO:0003677">
    <property type="term" value="F:DNA binding"/>
    <property type="evidence" value="ECO:0007669"/>
    <property type="project" value="UniProtKB-KW"/>
</dbReference>
<dbReference type="RefSeq" id="WP_152867909.1">
    <property type="nucleotide sequence ID" value="NZ_VMNX01000220.1"/>
</dbReference>
<dbReference type="Gene3D" id="1.10.10.10">
    <property type="entry name" value="Winged helix-like DNA-binding domain superfamily/Winged helix DNA-binding domain"/>
    <property type="match status" value="1"/>
</dbReference>
<keyword evidence="3" id="KW-0804">Transcription</keyword>
<dbReference type="AlphaFoldDB" id="A0A5N8X4K2"/>
<accession>A0A5N8X4K2</accession>
<reference evidence="5 6" key="1">
    <citation type="submission" date="2019-09" db="EMBL/GenBank/DDBJ databases">
        <authorList>
            <person name="Duangmal K."/>
            <person name="Teo W.F.A."/>
            <person name="Lipun K."/>
        </authorList>
    </citation>
    <scope>NUCLEOTIDE SEQUENCE [LARGE SCALE GENOMIC DNA]</scope>
    <source>
        <strain evidence="5 6">K1PN6</strain>
    </source>
</reference>
<dbReference type="InterPro" id="IPR036388">
    <property type="entry name" value="WH-like_DNA-bd_sf"/>
</dbReference>
<dbReference type="PRINTS" id="PR00778">
    <property type="entry name" value="HTHARSR"/>
</dbReference>
<proteinExistence type="predicted"/>
<feature type="domain" description="HTH arsR-type" evidence="4">
    <location>
        <begin position="6"/>
        <end position="100"/>
    </location>
</feature>
<organism evidence="5 6">
    <name type="scientific">Streptomyces acidicola</name>
    <dbReference type="NCBI Taxonomy" id="2596892"/>
    <lineage>
        <taxon>Bacteria</taxon>
        <taxon>Bacillati</taxon>
        <taxon>Actinomycetota</taxon>
        <taxon>Actinomycetes</taxon>
        <taxon>Kitasatosporales</taxon>
        <taxon>Streptomycetaceae</taxon>
        <taxon>Streptomyces</taxon>
    </lineage>
</organism>
<gene>
    <name evidence="5" type="ORF">FPZ41_36745</name>
</gene>
<evidence type="ECO:0000313" key="5">
    <source>
        <dbReference type="EMBL" id="MPY53818.1"/>
    </source>
</evidence>
<protein>
    <submittedName>
        <fullName evidence="5">Helix-turn-helix transcriptional regulator</fullName>
    </submittedName>
</protein>
<dbReference type="PROSITE" id="PS50987">
    <property type="entry name" value="HTH_ARSR_2"/>
    <property type="match status" value="1"/>
</dbReference>
<evidence type="ECO:0000256" key="2">
    <source>
        <dbReference type="ARBA" id="ARBA00023125"/>
    </source>
</evidence>
<dbReference type="InterPro" id="IPR001845">
    <property type="entry name" value="HTH_ArsR_DNA-bd_dom"/>
</dbReference>
<dbReference type="InterPro" id="IPR036390">
    <property type="entry name" value="WH_DNA-bd_sf"/>
</dbReference>
<dbReference type="CDD" id="cd00090">
    <property type="entry name" value="HTH_ARSR"/>
    <property type="match status" value="1"/>
</dbReference>
<dbReference type="GO" id="GO:0003700">
    <property type="term" value="F:DNA-binding transcription factor activity"/>
    <property type="evidence" value="ECO:0007669"/>
    <property type="project" value="InterPro"/>
</dbReference>
<evidence type="ECO:0000313" key="6">
    <source>
        <dbReference type="Proteomes" id="UP000373149"/>
    </source>
</evidence>
<dbReference type="Proteomes" id="UP000373149">
    <property type="component" value="Unassembled WGS sequence"/>
</dbReference>
<dbReference type="SMART" id="SM00418">
    <property type="entry name" value="HTH_ARSR"/>
    <property type="match status" value="1"/>
</dbReference>
<evidence type="ECO:0000256" key="3">
    <source>
        <dbReference type="ARBA" id="ARBA00023163"/>
    </source>
</evidence>
<sequence>MRTLPHPATEAVRLDTVLTALADPLRRRIARQLSEGDAAQACGAFDLPVTKSTSTHHFRVLREAGVITQHYRGNKILNRLRADDLEDRFPGLLRAILLADGTNRHDPPQL</sequence>
<evidence type="ECO:0000259" key="4">
    <source>
        <dbReference type="PROSITE" id="PS50987"/>
    </source>
</evidence>
<dbReference type="PANTHER" id="PTHR33154:SF12">
    <property type="entry name" value="TRANSCRIPTIONAL REGULATORY PROTEIN"/>
    <property type="match status" value="1"/>
</dbReference>
<dbReference type="Pfam" id="PF12840">
    <property type="entry name" value="HTH_20"/>
    <property type="match status" value="1"/>
</dbReference>
<keyword evidence="2" id="KW-0238">DNA-binding</keyword>
<dbReference type="PANTHER" id="PTHR33154">
    <property type="entry name" value="TRANSCRIPTIONAL REGULATOR, ARSR FAMILY"/>
    <property type="match status" value="1"/>
</dbReference>
<name>A0A5N8X4K2_9ACTN</name>
<evidence type="ECO:0000256" key="1">
    <source>
        <dbReference type="ARBA" id="ARBA00023015"/>
    </source>
</evidence>
<dbReference type="EMBL" id="VMNX01000220">
    <property type="protein sequence ID" value="MPY53818.1"/>
    <property type="molecule type" value="Genomic_DNA"/>
</dbReference>
<comment type="caution">
    <text evidence="5">The sequence shown here is derived from an EMBL/GenBank/DDBJ whole genome shotgun (WGS) entry which is preliminary data.</text>
</comment>
<keyword evidence="6" id="KW-1185">Reference proteome</keyword>
<dbReference type="SUPFAM" id="SSF46785">
    <property type="entry name" value="Winged helix' DNA-binding domain"/>
    <property type="match status" value="1"/>
</dbReference>
<keyword evidence="1" id="KW-0805">Transcription regulation</keyword>
<dbReference type="InterPro" id="IPR051081">
    <property type="entry name" value="HTH_MetalResp_TranReg"/>
</dbReference>